<evidence type="ECO:0000256" key="1">
    <source>
        <dbReference type="SAM" id="Phobius"/>
    </source>
</evidence>
<dbReference type="AlphaFoldDB" id="A0A1V6SYG1"/>
<feature type="transmembrane region" description="Helical" evidence="1">
    <location>
        <begin position="25"/>
        <end position="46"/>
    </location>
</feature>
<proteinExistence type="predicted"/>
<keyword evidence="1" id="KW-0472">Membrane</keyword>
<dbReference type="OrthoDB" id="1937642at2759"/>
<evidence type="ECO:0000313" key="3">
    <source>
        <dbReference type="Proteomes" id="UP000191285"/>
    </source>
</evidence>
<reference evidence="3" key="1">
    <citation type="journal article" date="2017" name="Nat. Microbiol.">
        <title>Global analysis of biosynthetic gene clusters reveals vast potential of secondary metabolite production in Penicillium species.</title>
        <authorList>
            <person name="Nielsen J.C."/>
            <person name="Grijseels S."/>
            <person name="Prigent S."/>
            <person name="Ji B."/>
            <person name="Dainat J."/>
            <person name="Nielsen K.F."/>
            <person name="Frisvad J.C."/>
            <person name="Workman M."/>
            <person name="Nielsen J."/>
        </authorList>
    </citation>
    <scope>NUCLEOTIDE SEQUENCE [LARGE SCALE GENOMIC DNA]</scope>
    <source>
        <strain evidence="3">IBT 24891</strain>
    </source>
</reference>
<accession>A0A1V6SYG1</accession>
<gene>
    <name evidence="2" type="ORF">PENSTE_c016G04115</name>
</gene>
<feature type="transmembrane region" description="Helical" evidence="1">
    <location>
        <begin position="160"/>
        <end position="180"/>
    </location>
</feature>
<keyword evidence="1" id="KW-1133">Transmembrane helix</keyword>
<keyword evidence="3" id="KW-1185">Reference proteome</keyword>
<organism evidence="2 3">
    <name type="scientific">Penicillium steckii</name>
    <dbReference type="NCBI Taxonomy" id="303698"/>
    <lineage>
        <taxon>Eukaryota</taxon>
        <taxon>Fungi</taxon>
        <taxon>Dikarya</taxon>
        <taxon>Ascomycota</taxon>
        <taxon>Pezizomycotina</taxon>
        <taxon>Eurotiomycetes</taxon>
        <taxon>Eurotiomycetidae</taxon>
        <taxon>Eurotiales</taxon>
        <taxon>Aspergillaceae</taxon>
        <taxon>Penicillium</taxon>
    </lineage>
</organism>
<feature type="transmembrane region" description="Helical" evidence="1">
    <location>
        <begin position="186"/>
        <end position="208"/>
    </location>
</feature>
<name>A0A1V6SYG1_9EURO</name>
<protein>
    <submittedName>
        <fullName evidence="2">Uncharacterized protein</fullName>
    </submittedName>
</protein>
<comment type="caution">
    <text evidence="2">The sequence shown here is derived from an EMBL/GenBank/DDBJ whole genome shotgun (WGS) entry which is preliminary data.</text>
</comment>
<sequence length="382" mass="42062">MPPLDPRSLNSRQGILTQLANPSDIFSVLLILGGDVVCRAIAQLAGPPITPVAFSFGWVAYAITALLTAIGENRLMPPPDISCQVINGQTGYARQNQSFILDRIMRDFEIWMDDRVRRHLKHLLQPQSLDTMGSRSHRIGLCVSIYRADEAKPGSPGYDWLYFMGFGTALLQLAIAAIPFGRNDSWDVLLVTAAGIVLSFSTGSLRQWSTEKWACRRSCKKTVILTKGNGSQHAIVIIGDGKGLDIEDLASGPNTNVSSFFRPTPVALLALCFLWVLLLIIAAGVEENSWYLFAVGGIGMLENIFVAASPRSPAAFGMPLMFEDVIGEPKAMDTLFALEEAYPRVGRSLLVTFFPGKLRLKEQERWDELECLADALDESRRN</sequence>
<dbReference type="EMBL" id="MLKD01000016">
    <property type="protein sequence ID" value="OQE19002.1"/>
    <property type="molecule type" value="Genomic_DNA"/>
</dbReference>
<feature type="transmembrane region" description="Helical" evidence="1">
    <location>
        <begin position="290"/>
        <end position="308"/>
    </location>
</feature>
<evidence type="ECO:0000313" key="2">
    <source>
        <dbReference type="EMBL" id="OQE19002.1"/>
    </source>
</evidence>
<dbReference type="Proteomes" id="UP000191285">
    <property type="component" value="Unassembled WGS sequence"/>
</dbReference>
<dbReference type="STRING" id="303698.A0A1V6SYG1"/>
<feature type="transmembrane region" description="Helical" evidence="1">
    <location>
        <begin position="52"/>
        <end position="70"/>
    </location>
</feature>
<feature type="transmembrane region" description="Helical" evidence="1">
    <location>
        <begin position="266"/>
        <end position="284"/>
    </location>
</feature>
<keyword evidence="1" id="KW-0812">Transmembrane</keyword>